<evidence type="ECO:0000313" key="3">
    <source>
        <dbReference type="Proteomes" id="UP000616201"/>
    </source>
</evidence>
<sequence>MTKVSQKRNGSKLIILAMVLLLPGFLYIMVNKMGSNEYVKLPVYGEKSLSGKTNRSMGRDIPDTLYHTLSPIQLTDSNNKQVTFLGNDTAVTVVHLFYSKDKSSSKPMMDNLAGIAKRFIANPVVELYSISVDPNDTPEDIKAFANYPRLDAKNWFVTTRPNVDIFEYAQKQMLIDAMKDSNDSNRFIIASKFLLIDSKHRIRGFYDINLQSEIKRLEDEIKLQLVEEIRNKPLKVEQK</sequence>
<dbReference type="Gene3D" id="3.40.30.10">
    <property type="entry name" value="Glutaredoxin"/>
    <property type="match status" value="1"/>
</dbReference>
<organism evidence="2 3">
    <name type="scientific">Sphingobacterium hungaricum</name>
    <dbReference type="NCBI Taxonomy" id="2082723"/>
    <lineage>
        <taxon>Bacteria</taxon>
        <taxon>Pseudomonadati</taxon>
        <taxon>Bacteroidota</taxon>
        <taxon>Sphingobacteriia</taxon>
        <taxon>Sphingobacteriales</taxon>
        <taxon>Sphingobacteriaceae</taxon>
        <taxon>Sphingobacterium</taxon>
    </lineage>
</organism>
<dbReference type="EMBL" id="PRDK01000004">
    <property type="protein sequence ID" value="MBE8713411.1"/>
    <property type="molecule type" value="Genomic_DNA"/>
</dbReference>
<feature type="transmembrane region" description="Helical" evidence="1">
    <location>
        <begin position="12"/>
        <end position="30"/>
    </location>
</feature>
<name>A0A928YPQ8_9SPHI</name>
<dbReference type="InterPro" id="IPR036249">
    <property type="entry name" value="Thioredoxin-like_sf"/>
</dbReference>
<dbReference type="AlphaFoldDB" id="A0A928YPQ8"/>
<accession>A0A928YPQ8</accession>
<comment type="caution">
    <text evidence="2">The sequence shown here is derived from an EMBL/GenBank/DDBJ whole genome shotgun (WGS) entry which is preliminary data.</text>
</comment>
<protein>
    <submittedName>
        <fullName evidence="2">Photosynthetic protein synthase I</fullName>
    </submittedName>
</protein>
<dbReference type="Proteomes" id="UP000616201">
    <property type="component" value="Unassembled WGS sequence"/>
</dbReference>
<dbReference type="SUPFAM" id="SSF52833">
    <property type="entry name" value="Thioredoxin-like"/>
    <property type="match status" value="1"/>
</dbReference>
<keyword evidence="3" id="KW-1185">Reference proteome</keyword>
<keyword evidence="1" id="KW-0472">Membrane</keyword>
<keyword evidence="1" id="KW-0812">Transmembrane</keyword>
<evidence type="ECO:0000313" key="2">
    <source>
        <dbReference type="EMBL" id="MBE8713411.1"/>
    </source>
</evidence>
<proteinExistence type="predicted"/>
<evidence type="ECO:0000256" key="1">
    <source>
        <dbReference type="SAM" id="Phobius"/>
    </source>
</evidence>
<keyword evidence="1" id="KW-1133">Transmembrane helix</keyword>
<gene>
    <name evidence="2" type="ORF">C4F49_06950</name>
</gene>
<reference evidence="2" key="1">
    <citation type="submission" date="2018-02" db="EMBL/GenBank/DDBJ databases">
        <authorList>
            <person name="Vasarhelyi B.M."/>
            <person name="Deshmukh S."/>
            <person name="Balint B."/>
            <person name="Kukolya J."/>
        </authorList>
    </citation>
    <scope>NUCLEOTIDE SEQUENCE</scope>
    <source>
        <strain evidence="2">KB22</strain>
    </source>
</reference>